<dbReference type="InterPro" id="IPR017871">
    <property type="entry name" value="ABC_transporter-like_CS"/>
</dbReference>
<evidence type="ECO:0000313" key="11">
    <source>
        <dbReference type="EMBL" id="EJD74108.1"/>
    </source>
</evidence>
<feature type="transmembrane region" description="Helical" evidence="9">
    <location>
        <begin position="295"/>
        <end position="316"/>
    </location>
</feature>
<feature type="transmembrane region" description="Helical" evidence="9">
    <location>
        <begin position="905"/>
        <end position="925"/>
    </location>
</feature>
<feature type="transmembrane region" description="Helical" evidence="9">
    <location>
        <begin position="1308"/>
        <end position="1334"/>
    </location>
</feature>
<dbReference type="Pfam" id="PF23321">
    <property type="entry name" value="R1_ABCA1"/>
    <property type="match status" value="1"/>
</dbReference>
<evidence type="ECO:0000256" key="1">
    <source>
        <dbReference type="ARBA" id="ARBA00004141"/>
    </source>
</evidence>
<keyword evidence="7 9" id="KW-1133">Transmembrane helix</keyword>
<dbReference type="GO" id="GO:0005319">
    <property type="term" value="F:lipid transporter activity"/>
    <property type="evidence" value="ECO:0007669"/>
    <property type="project" value="TreeGrafter"/>
</dbReference>
<dbReference type="Gene3D" id="3.40.50.300">
    <property type="entry name" value="P-loop containing nucleotide triphosphate hydrolases"/>
    <property type="match status" value="2"/>
</dbReference>
<dbReference type="EMBL" id="JH712414">
    <property type="protein sequence ID" value="EJD74108.1"/>
    <property type="molecule type" value="Genomic_DNA"/>
</dbReference>
<keyword evidence="8 9" id="KW-0472">Membrane</keyword>
<keyword evidence="4" id="KW-0677">Repeat</keyword>
<keyword evidence="5" id="KW-0547">Nucleotide-binding</keyword>
<dbReference type="FunCoup" id="A0A1S0UFG1">
    <property type="interactions" value="424"/>
</dbReference>
<dbReference type="GeneID" id="9946566"/>
<dbReference type="Pfam" id="PF00005">
    <property type="entry name" value="ABC_tran"/>
    <property type="match status" value="2"/>
</dbReference>
<keyword evidence="2" id="KW-0813">Transport</keyword>
<evidence type="ECO:0000256" key="4">
    <source>
        <dbReference type="ARBA" id="ARBA00022737"/>
    </source>
</evidence>
<feature type="transmembrane region" description="Helical" evidence="9">
    <location>
        <begin position="382"/>
        <end position="407"/>
    </location>
</feature>
<keyword evidence="6" id="KW-0067">ATP-binding</keyword>
<dbReference type="GO" id="GO:0005524">
    <property type="term" value="F:ATP binding"/>
    <property type="evidence" value="ECO:0007669"/>
    <property type="project" value="UniProtKB-KW"/>
</dbReference>
<evidence type="ECO:0000256" key="8">
    <source>
        <dbReference type="ARBA" id="ARBA00023136"/>
    </source>
</evidence>
<feature type="transmembrane region" description="Helical" evidence="9">
    <location>
        <begin position="328"/>
        <end position="349"/>
    </location>
</feature>
<dbReference type="InterPro" id="IPR026082">
    <property type="entry name" value="ABCA"/>
</dbReference>
<dbReference type="RefSeq" id="XP_020305047.1">
    <property type="nucleotide sequence ID" value="XM_020451193.1"/>
</dbReference>
<dbReference type="InterPro" id="IPR027417">
    <property type="entry name" value="P-loop_NTPase"/>
</dbReference>
<feature type="transmembrane region" description="Helical" evidence="9">
    <location>
        <begin position="1340"/>
        <end position="1362"/>
    </location>
</feature>
<dbReference type="KEGG" id="loa:LOAG_18530"/>
<evidence type="ECO:0000259" key="10">
    <source>
        <dbReference type="PROSITE" id="PS50893"/>
    </source>
</evidence>
<dbReference type="FunFam" id="3.40.50.300:FF:000298">
    <property type="entry name" value="ATP-binding cassette sub-family A member 12"/>
    <property type="match status" value="1"/>
</dbReference>
<dbReference type="OrthoDB" id="10255969at2759"/>
<feature type="transmembrane region" description="Helical" evidence="9">
    <location>
        <begin position="1374"/>
        <end position="1396"/>
    </location>
</feature>
<dbReference type="SMART" id="SM00382">
    <property type="entry name" value="AAA"/>
    <property type="match status" value="2"/>
</dbReference>
<keyword evidence="3 9" id="KW-0812">Transmembrane</keyword>
<reference evidence="11" key="1">
    <citation type="submission" date="2012-04" db="EMBL/GenBank/DDBJ databases">
        <title>The Genome Sequence of Loa loa.</title>
        <authorList>
            <consortium name="The Broad Institute Genome Sequencing Platform"/>
            <consortium name="Broad Institute Genome Sequencing Center for Infectious Disease"/>
            <person name="Nutman T.B."/>
            <person name="Fink D.L."/>
            <person name="Russ C."/>
            <person name="Young S."/>
            <person name="Zeng Q."/>
            <person name="Gargeya S."/>
            <person name="Alvarado L."/>
            <person name="Berlin A."/>
            <person name="Chapman S.B."/>
            <person name="Chen Z."/>
            <person name="Freedman E."/>
            <person name="Gellesch M."/>
            <person name="Goldberg J."/>
            <person name="Griggs A."/>
            <person name="Gujja S."/>
            <person name="Heilman E.R."/>
            <person name="Heiman D."/>
            <person name="Howarth C."/>
            <person name="Mehta T."/>
            <person name="Neiman D."/>
            <person name="Pearson M."/>
            <person name="Roberts A."/>
            <person name="Saif S."/>
            <person name="Shea T."/>
            <person name="Shenoy N."/>
            <person name="Sisk P."/>
            <person name="Stolte C."/>
            <person name="Sykes S."/>
            <person name="White J."/>
            <person name="Yandava C."/>
            <person name="Haas B."/>
            <person name="Henn M.R."/>
            <person name="Nusbaum C."/>
            <person name="Birren B."/>
        </authorList>
    </citation>
    <scope>NUCLEOTIDE SEQUENCE [LARGE SCALE GENOMIC DNA]</scope>
</reference>
<dbReference type="PROSITE" id="PS00211">
    <property type="entry name" value="ABC_TRANSPORTER_1"/>
    <property type="match status" value="1"/>
</dbReference>
<gene>
    <name evidence="11" type="ORF">LOAG_18530</name>
</gene>
<sequence>MPLINGYILLAPASPTVDAFAEKMSVPLRWASLLQSSIIDFNRLAPPLQDALFESKLRPASQNIIQLLKLLEKSGILSSNFVAFLSSALSDMFNLSSHSSSLLMRVRFITLKLEEILQCFSFDRFVVVSNEEEMIDRALCLMDHKQYMAGIVFLQINENSTNFPPVITYKIRYPPDYIDSTRDLMDSFGRQISRDNYLIDLKYLTSGFSFLQEAIDKILIENATGRKYSTGLFAQQEPYKCAEIDKFYILNFLGMFVILSWMLPSALLVKNIVYEKEMRLKEMMRIMGLRDSIHWISWSLHSFILTFISILFISILLKYGKLLPVTNFSVLIIYFALFSIACIAQCIFISTLFSQTNIASSSTAGLFFLFFFPYQISFRTQSLTFITITLLFPQTAVAYGFELIYLADNNYITDWSSLLSIHISGLRITLSTVLAAFTLDTFIYISLAWYISVVFPGTYGVPQPFYFFLTKRYWLGDNYVIRSVSDAEITPIEASDNYEQEPIDLKLTVDICSLVKVYGNRTKALDGLNMRFYESQITALLGHNGAGKTTAISILTGLSQPTSGTMFVYGLNIKKYMHIIRHSIGLCPQHNTLFDKLTVIEQLKFYGTLKSIPSDRLNDEVDETIEDLGLTASKDKLVSYLSDGMKRTLCIGIALIGDSKLVILDEPTAGVDPRARRSIWDILIRNKKGRTIILSTHHMDEADLLADRIAIISEGQLQVAGSSLFLKKKFGNGLYLNILKTSSTKEVFESSMEKFLMKQTNEQCMLVEKYENEALYRLPINLTAHELKELFEKIEEAKHELNVTNYSITAPTLQQIFLQLAPTEEQALKKDYGRCCCPNLSRRLRSILYSVNENILDNPTNASLPVFVTGHEHPAIEYIHGKAVIRKQHFRTVINKRLNESKRSIIIIFFEFLIPIFLIFGAEIYSKLLSKHYSNYRPETAPPLELISGIYGNWTLSYFSLENQNKATKGRKYLKAITAFPGTDVRCINHSPVSPTLDGIIYPCYVNATFLTNLSLPSELAPFNVPQKCGCDSSGWNCTTANDFNYELSNVTLPTANVIYDVTYRNISQFRLLTSDLTIKNPFMVGGWQFAQFSVVALNDTEKLHAQIGWHNSLSFMKKATEIWEIDWQRAALNVSFVENPFSPRNKTFKDLIATSMANFDTEENSKVWYNNKLWHSLPISINAYHNAILRSESSVDPATIGILTYSHPMNYSLSSYIDSIPLIRIISFRIILLLLTVSLVTACFCLSLVEERISFSKHLQMISGLTPFIYWFANFIVDIITYLIVTAIIIISYNIMAVGHFVITPYYSASLFVLLFCAGLSLISLTYVCQALFNLPSLAYIVIGIGFFFIGANCTTIVIFLENQLLKDEALIMAYKICSVLFIAFPHYNLGMAAYRLSFVGVLRMQSELYLKDINRKDQINYLPLPNPLEWHLMGKHLIALIIEFCFCSLILLLIEYRHRLSSWIKYRESVQTMQLIANTEESELDEDVKMEQVRADGLSLEPNDDHRLIVNGVSKSYDGQTLAVRNVSFAVKNGECFGLLGVNGAGKTSMFRMLTGQVPIGAGDILINSKSIQCMSSSSLTSFGYCPQFDALNPKLTAREHLRHYSLLRGIKKDDVDMVINWALNELQLNSYADEIVSNYSGGNKRKLSVAIALVADPPLLLLDEPSAGMDPLAQRFMWNVLLALRKNKRAMVITSHSMEECEILCNRVAIMNHGQLRCVGSIQHLKHRFGEGYTLTIRLPTNESISKVQNSMKILLPAARLEAVHFLTMFYQIPNVSCTIANVYDVICKMQGTIQIDDYSLSQTTLDDMFVSFVSTSSNKNDG</sequence>
<protein>
    <submittedName>
        <fullName evidence="11">ABC transporter</fullName>
    </submittedName>
</protein>
<evidence type="ECO:0000256" key="3">
    <source>
        <dbReference type="ARBA" id="ARBA00022692"/>
    </source>
</evidence>
<evidence type="ECO:0000256" key="7">
    <source>
        <dbReference type="ARBA" id="ARBA00022989"/>
    </source>
</evidence>
<dbReference type="CTD" id="9946566"/>
<feature type="transmembrane region" description="Helical" evidence="9">
    <location>
        <begin position="1439"/>
        <end position="1458"/>
    </location>
</feature>
<feature type="domain" description="ABC transporter" evidence="10">
    <location>
        <begin position="509"/>
        <end position="739"/>
    </location>
</feature>
<feature type="transmembrane region" description="Helical" evidence="9">
    <location>
        <begin position="247"/>
        <end position="274"/>
    </location>
</feature>
<organism evidence="11">
    <name type="scientific">Loa loa</name>
    <name type="common">Eye worm</name>
    <name type="synonym">Filaria loa</name>
    <dbReference type="NCBI Taxonomy" id="7209"/>
    <lineage>
        <taxon>Eukaryota</taxon>
        <taxon>Metazoa</taxon>
        <taxon>Ecdysozoa</taxon>
        <taxon>Nematoda</taxon>
        <taxon>Chromadorea</taxon>
        <taxon>Rhabditida</taxon>
        <taxon>Spirurina</taxon>
        <taxon>Spiruromorpha</taxon>
        <taxon>Filarioidea</taxon>
        <taxon>Onchocercidae</taxon>
        <taxon>Loa</taxon>
    </lineage>
</organism>
<dbReference type="InterPro" id="IPR003593">
    <property type="entry name" value="AAA+_ATPase"/>
</dbReference>
<feature type="transmembrane region" description="Helical" evidence="9">
    <location>
        <begin position="1231"/>
        <end position="1250"/>
    </location>
</feature>
<evidence type="ECO:0000256" key="6">
    <source>
        <dbReference type="ARBA" id="ARBA00022840"/>
    </source>
</evidence>
<dbReference type="Pfam" id="PF12698">
    <property type="entry name" value="ABC2_membrane_3"/>
    <property type="match status" value="2"/>
</dbReference>
<name>A0A1S0UFG1_LOALO</name>
<dbReference type="InterPro" id="IPR003439">
    <property type="entry name" value="ABC_transporter-like_ATP-bd"/>
</dbReference>
<evidence type="ECO:0000256" key="9">
    <source>
        <dbReference type="SAM" id="Phobius"/>
    </source>
</evidence>
<proteinExistence type="predicted"/>
<evidence type="ECO:0000256" key="2">
    <source>
        <dbReference type="ARBA" id="ARBA00022448"/>
    </source>
</evidence>
<feature type="domain" description="ABC transporter" evidence="10">
    <location>
        <begin position="1510"/>
        <end position="1741"/>
    </location>
</feature>
<feature type="transmembrane region" description="Helical" evidence="9">
    <location>
        <begin position="1270"/>
        <end position="1296"/>
    </location>
</feature>
<accession>A0A1S0UFG1</accession>
<comment type="subcellular location">
    <subcellularLocation>
        <location evidence="1">Membrane</location>
        <topology evidence="1">Multi-pass membrane protein</topology>
    </subcellularLocation>
</comment>
<dbReference type="PROSITE" id="PS50893">
    <property type="entry name" value="ABC_TRANSPORTER_2"/>
    <property type="match status" value="2"/>
</dbReference>
<dbReference type="InParanoid" id="A0A1S0UFG1"/>
<evidence type="ECO:0000256" key="5">
    <source>
        <dbReference type="ARBA" id="ARBA00022741"/>
    </source>
</evidence>
<dbReference type="GO" id="GO:0140359">
    <property type="term" value="F:ABC-type transporter activity"/>
    <property type="evidence" value="ECO:0007669"/>
    <property type="project" value="InterPro"/>
</dbReference>
<dbReference type="PANTHER" id="PTHR19229:SF260">
    <property type="entry name" value="ABC TRANSPORTER DOMAIN-CONTAINING PROTEIN"/>
    <property type="match status" value="1"/>
</dbReference>
<dbReference type="SUPFAM" id="SSF52540">
    <property type="entry name" value="P-loop containing nucleoside triphosphate hydrolases"/>
    <property type="match status" value="2"/>
</dbReference>
<dbReference type="OMA" id="ITHATFE"/>
<dbReference type="PANTHER" id="PTHR19229">
    <property type="entry name" value="ATP-BINDING CASSETTE TRANSPORTER SUBFAMILY A ABCA"/>
    <property type="match status" value="1"/>
</dbReference>
<dbReference type="GO" id="GO:0016020">
    <property type="term" value="C:membrane"/>
    <property type="evidence" value="ECO:0007669"/>
    <property type="project" value="UniProtKB-SubCell"/>
</dbReference>
<feature type="transmembrane region" description="Helical" evidence="9">
    <location>
        <begin position="356"/>
        <end position="376"/>
    </location>
</feature>
<dbReference type="InterPro" id="IPR056264">
    <property type="entry name" value="R2_ABCA1-4-like"/>
</dbReference>
<dbReference type="FunFam" id="3.40.50.300:FF:002470">
    <property type="entry name" value="ABC transporter, putative"/>
    <property type="match status" value="1"/>
</dbReference>
<dbReference type="GO" id="GO:0016887">
    <property type="term" value="F:ATP hydrolysis activity"/>
    <property type="evidence" value="ECO:0007669"/>
    <property type="project" value="InterPro"/>
</dbReference>
<dbReference type="CDD" id="cd03263">
    <property type="entry name" value="ABC_subfamily_A"/>
    <property type="match status" value="2"/>
</dbReference>
<dbReference type="InterPro" id="IPR013525">
    <property type="entry name" value="ABC2_TM"/>
</dbReference>